<keyword evidence="2" id="KW-1185">Reference proteome</keyword>
<dbReference type="GO" id="GO:0071897">
    <property type="term" value="P:DNA biosynthetic process"/>
    <property type="evidence" value="ECO:0007669"/>
    <property type="project" value="UniProtKB-ARBA"/>
</dbReference>
<organism evidence="1 2">
    <name type="scientific">Trichonephila clavata</name>
    <name type="common">Joro spider</name>
    <name type="synonym">Nephila clavata</name>
    <dbReference type="NCBI Taxonomy" id="2740835"/>
    <lineage>
        <taxon>Eukaryota</taxon>
        <taxon>Metazoa</taxon>
        <taxon>Ecdysozoa</taxon>
        <taxon>Arthropoda</taxon>
        <taxon>Chelicerata</taxon>
        <taxon>Arachnida</taxon>
        <taxon>Araneae</taxon>
        <taxon>Araneomorphae</taxon>
        <taxon>Entelegynae</taxon>
        <taxon>Araneoidea</taxon>
        <taxon>Nephilidae</taxon>
        <taxon>Trichonephila</taxon>
    </lineage>
</organism>
<dbReference type="EMBL" id="BMAO01008267">
    <property type="protein sequence ID" value="GFR22235.1"/>
    <property type="molecule type" value="Genomic_DNA"/>
</dbReference>
<proteinExistence type="predicted"/>
<dbReference type="Gene3D" id="3.10.10.10">
    <property type="entry name" value="HIV Type 1 Reverse Transcriptase, subunit A, domain 1"/>
    <property type="match status" value="1"/>
</dbReference>
<dbReference type="Proteomes" id="UP000887116">
    <property type="component" value="Unassembled WGS sequence"/>
</dbReference>
<dbReference type="OrthoDB" id="6500668at2759"/>
<evidence type="ECO:0000313" key="2">
    <source>
        <dbReference type="Proteomes" id="UP000887116"/>
    </source>
</evidence>
<protein>
    <submittedName>
        <fullName evidence="1">Transposon Ty3-G Gag-Pol polyprotein</fullName>
    </submittedName>
</protein>
<evidence type="ECO:0000313" key="1">
    <source>
        <dbReference type="EMBL" id="GFR22235.1"/>
    </source>
</evidence>
<sequence>MSPDRLKIAKTEFQNMMHLGQLRHLKSNYASPLHMVPKKGTLDWRPVHGYRALNSHVVQVLRNPDVQIANQ</sequence>
<reference evidence="1" key="1">
    <citation type="submission" date="2020-07" db="EMBL/GenBank/DDBJ databases">
        <title>Multicomponent nature underlies the extraordinary mechanical properties of spider dragline silk.</title>
        <authorList>
            <person name="Kono N."/>
            <person name="Nakamura H."/>
            <person name="Mori M."/>
            <person name="Yoshida Y."/>
            <person name="Ohtoshi R."/>
            <person name="Malay A.D."/>
            <person name="Moran D.A.P."/>
            <person name="Tomita M."/>
            <person name="Numata K."/>
            <person name="Arakawa K."/>
        </authorList>
    </citation>
    <scope>NUCLEOTIDE SEQUENCE</scope>
</reference>
<comment type="caution">
    <text evidence="1">The sequence shown here is derived from an EMBL/GenBank/DDBJ whole genome shotgun (WGS) entry which is preliminary data.</text>
</comment>
<dbReference type="InterPro" id="IPR043502">
    <property type="entry name" value="DNA/RNA_pol_sf"/>
</dbReference>
<accession>A0A8X6HHF9</accession>
<gene>
    <name evidence="1" type="primary">TY3B-G_137</name>
    <name evidence="1" type="ORF">TNCT_382911</name>
</gene>
<name>A0A8X6HHF9_TRICU</name>
<dbReference type="SUPFAM" id="SSF56672">
    <property type="entry name" value="DNA/RNA polymerases"/>
    <property type="match status" value="1"/>
</dbReference>
<dbReference type="AlphaFoldDB" id="A0A8X6HHF9"/>